<dbReference type="SUPFAM" id="SSF54637">
    <property type="entry name" value="Thioesterase/thiol ester dehydrase-isomerase"/>
    <property type="match status" value="2"/>
</dbReference>
<dbReference type="InterPro" id="IPR029069">
    <property type="entry name" value="HotDog_dom_sf"/>
</dbReference>
<dbReference type="EMBL" id="BMAT01007480">
    <property type="protein sequence ID" value="GFR65087.1"/>
    <property type="molecule type" value="Genomic_DNA"/>
</dbReference>
<organism evidence="1 2">
    <name type="scientific">Elysia marginata</name>
    <dbReference type="NCBI Taxonomy" id="1093978"/>
    <lineage>
        <taxon>Eukaryota</taxon>
        <taxon>Metazoa</taxon>
        <taxon>Spiralia</taxon>
        <taxon>Lophotrochozoa</taxon>
        <taxon>Mollusca</taxon>
        <taxon>Gastropoda</taxon>
        <taxon>Heterobranchia</taxon>
        <taxon>Euthyneura</taxon>
        <taxon>Panpulmonata</taxon>
        <taxon>Sacoglossa</taxon>
        <taxon>Placobranchoidea</taxon>
        <taxon>Plakobranchidae</taxon>
        <taxon>Elysia</taxon>
    </lineage>
</organism>
<dbReference type="Pfam" id="PF13279">
    <property type="entry name" value="4HBT_2"/>
    <property type="match status" value="1"/>
</dbReference>
<dbReference type="Proteomes" id="UP000762676">
    <property type="component" value="Unassembled WGS sequence"/>
</dbReference>
<dbReference type="Gene3D" id="3.10.129.10">
    <property type="entry name" value="Hotdog Thioesterase"/>
    <property type="match status" value="2"/>
</dbReference>
<sequence length="291" mass="33100">MATHVQDYQLVLDPKRLKAETHFPGISYDDFDREGCISPWKLCRVFEAGRAMPFYTGNFADWNILMSDNTAAFVVGGEYYFDLCVWDAVRKFNNFPYKVTIEVINVGKSSLTFRQVLINKLDNKELATHYLKVVVVDKVTRRPKAVPSWHRDKYRHVEATLDKRAEFVINTELNVPGGAFQAETLVQPSDTDSNGHTNQASYVRFCLDAAECANRAGVLEYVQGDICIYPILKMSISYKGETKSGDRILTSVWQDKLSPQMLHFVSYCRGKIVLATSITFKSRPRNAVSKL</sequence>
<gene>
    <name evidence="1" type="ORF">ElyMa_003647300</name>
</gene>
<dbReference type="AlphaFoldDB" id="A0AAV4EW06"/>
<name>A0AAV4EW06_9GAST</name>
<keyword evidence="2" id="KW-1185">Reference proteome</keyword>
<accession>A0AAV4EW06</accession>
<comment type="caution">
    <text evidence="1">The sequence shown here is derived from an EMBL/GenBank/DDBJ whole genome shotgun (WGS) entry which is preliminary data.</text>
</comment>
<reference evidence="1 2" key="1">
    <citation type="journal article" date="2021" name="Elife">
        <title>Chloroplast acquisition without the gene transfer in kleptoplastic sea slugs, Plakobranchus ocellatus.</title>
        <authorList>
            <person name="Maeda T."/>
            <person name="Takahashi S."/>
            <person name="Yoshida T."/>
            <person name="Shimamura S."/>
            <person name="Takaki Y."/>
            <person name="Nagai Y."/>
            <person name="Toyoda A."/>
            <person name="Suzuki Y."/>
            <person name="Arimoto A."/>
            <person name="Ishii H."/>
            <person name="Satoh N."/>
            <person name="Nishiyama T."/>
            <person name="Hasebe M."/>
            <person name="Maruyama T."/>
            <person name="Minagawa J."/>
            <person name="Obokata J."/>
            <person name="Shigenobu S."/>
        </authorList>
    </citation>
    <scope>NUCLEOTIDE SEQUENCE [LARGE SCALE GENOMIC DNA]</scope>
</reference>
<dbReference type="PANTHER" id="PTHR34487:SF1">
    <property type="entry name" value="ACYL-ACP THIOESTERASE"/>
    <property type="match status" value="1"/>
</dbReference>
<proteinExistence type="predicted"/>
<evidence type="ECO:0000313" key="2">
    <source>
        <dbReference type="Proteomes" id="UP000762676"/>
    </source>
</evidence>
<protein>
    <recommendedName>
        <fullName evidence="3">Thioesterase domain-containing protein</fullName>
    </recommendedName>
</protein>
<evidence type="ECO:0008006" key="3">
    <source>
        <dbReference type="Google" id="ProtNLM"/>
    </source>
</evidence>
<evidence type="ECO:0000313" key="1">
    <source>
        <dbReference type="EMBL" id="GFR65087.1"/>
    </source>
</evidence>
<dbReference type="PANTHER" id="PTHR34487">
    <property type="entry name" value="ACYL-ACP THIOESTERASE"/>
    <property type="match status" value="1"/>
</dbReference>